<evidence type="ECO:0000313" key="1">
    <source>
        <dbReference type="EMBL" id="KAH7367317.1"/>
    </source>
</evidence>
<organism evidence="1 2">
    <name type="scientific">Plectosphaerella cucumerina</name>
    <dbReference type="NCBI Taxonomy" id="40658"/>
    <lineage>
        <taxon>Eukaryota</taxon>
        <taxon>Fungi</taxon>
        <taxon>Dikarya</taxon>
        <taxon>Ascomycota</taxon>
        <taxon>Pezizomycotina</taxon>
        <taxon>Sordariomycetes</taxon>
        <taxon>Hypocreomycetidae</taxon>
        <taxon>Glomerellales</taxon>
        <taxon>Plectosphaerellaceae</taxon>
        <taxon>Plectosphaerella</taxon>
    </lineage>
</organism>
<dbReference type="AlphaFoldDB" id="A0A8K0X4Z4"/>
<dbReference type="OrthoDB" id="3944545at2759"/>
<name>A0A8K0X4Z4_9PEZI</name>
<evidence type="ECO:0000313" key="2">
    <source>
        <dbReference type="Proteomes" id="UP000813385"/>
    </source>
</evidence>
<dbReference type="EMBL" id="JAGPXD010000002">
    <property type="protein sequence ID" value="KAH7367317.1"/>
    <property type="molecule type" value="Genomic_DNA"/>
</dbReference>
<keyword evidence="2" id="KW-1185">Reference proteome</keyword>
<reference evidence="1" key="1">
    <citation type="journal article" date="2021" name="Nat. Commun.">
        <title>Genetic determinants of endophytism in the Arabidopsis root mycobiome.</title>
        <authorList>
            <person name="Mesny F."/>
            <person name="Miyauchi S."/>
            <person name="Thiergart T."/>
            <person name="Pickel B."/>
            <person name="Atanasova L."/>
            <person name="Karlsson M."/>
            <person name="Huettel B."/>
            <person name="Barry K.W."/>
            <person name="Haridas S."/>
            <person name="Chen C."/>
            <person name="Bauer D."/>
            <person name="Andreopoulos W."/>
            <person name="Pangilinan J."/>
            <person name="LaButti K."/>
            <person name="Riley R."/>
            <person name="Lipzen A."/>
            <person name="Clum A."/>
            <person name="Drula E."/>
            <person name="Henrissat B."/>
            <person name="Kohler A."/>
            <person name="Grigoriev I.V."/>
            <person name="Martin F.M."/>
            <person name="Hacquard S."/>
        </authorList>
    </citation>
    <scope>NUCLEOTIDE SEQUENCE</scope>
    <source>
        <strain evidence="1">MPI-CAGE-AT-0016</strain>
    </source>
</reference>
<proteinExistence type="predicted"/>
<protein>
    <submittedName>
        <fullName evidence="1">Uncharacterized protein</fullName>
    </submittedName>
</protein>
<sequence length="197" mass="21979">MQSNNPQSPLPSVEELFARTPNLSVWPTVVFLRARMTIPGALESAVVEVDEPHDPDSSFVPYQTLDNGTPVKHPISEEPVTYPAASSFTTKVRQFRDGPMIWSVTQHIDVESDCDEEGRLMYDYLMMHEDTIRMVTYTDAIQDYPEAGKLEVCKVTYHSCGLREGKEGEAARMNGLTADYMAKVNRVTSEAGENSGI</sequence>
<accession>A0A8K0X4Z4</accession>
<gene>
    <name evidence="1" type="ORF">B0T11DRAFT_295144</name>
</gene>
<comment type="caution">
    <text evidence="1">The sequence shown here is derived from an EMBL/GenBank/DDBJ whole genome shotgun (WGS) entry which is preliminary data.</text>
</comment>
<dbReference type="Proteomes" id="UP000813385">
    <property type="component" value="Unassembled WGS sequence"/>
</dbReference>